<dbReference type="InterPro" id="IPR038717">
    <property type="entry name" value="Tc1-like_DDE_dom"/>
</dbReference>
<evidence type="ECO:0000313" key="3">
    <source>
        <dbReference type="EMBL" id="MFC3931251.1"/>
    </source>
</evidence>
<organism evidence="3 4">
    <name type="scientific">Streptococcus dentapri</name>
    <dbReference type="NCBI Taxonomy" id="573564"/>
    <lineage>
        <taxon>Bacteria</taxon>
        <taxon>Bacillati</taxon>
        <taxon>Bacillota</taxon>
        <taxon>Bacilli</taxon>
        <taxon>Lactobacillales</taxon>
        <taxon>Streptococcaceae</taxon>
        <taxon>Streptococcus</taxon>
    </lineage>
</organism>
<proteinExistence type="predicted"/>
<sequence length="361" mass="42349">MEAQSLSSHQHSWWFYCFSLREKLARSHNKNNAPHHRKIQALILYSECHNLTSVAKSVGFVHQTVRNLLNRYLSGGLEALLKENRGGRRRSYMTHEEEEDFLKEQLSSSLNGEFVTVNSLFKAYQERVGHKTTREGFYALLKRHGWRKVSPRPQHPKKADAETILASKNKIFIRGEKSKRFNNEKEYQKIRLMYQDEAGFGRIRKLGSCWTPKGYRPHVASHHIREYRYCYGVVDAHTGDSFFIIAGGCNSDWMNEFLRQLSAAYPEDYIILVMDNAIWHKSQTLNIPKNIEFTFIPPYTPEMNPIEQVWAEIRKLGFKNKVFRTLNEVIDKLEEVIQTLTAYQLKSIVHRDWTSAIFDFK</sequence>
<gene>
    <name evidence="3" type="ORF">ACFOSE_00200</name>
</gene>
<dbReference type="NCBIfam" id="NF033545">
    <property type="entry name" value="transpos_IS630"/>
    <property type="match status" value="1"/>
</dbReference>
<evidence type="ECO:0000259" key="1">
    <source>
        <dbReference type="Pfam" id="PF13358"/>
    </source>
</evidence>
<dbReference type="Pfam" id="PF13551">
    <property type="entry name" value="HTH_29"/>
    <property type="match status" value="1"/>
</dbReference>
<reference evidence="4" key="1">
    <citation type="journal article" date="2019" name="Int. J. Syst. Evol. Microbiol.">
        <title>The Global Catalogue of Microorganisms (GCM) 10K type strain sequencing project: providing services to taxonomists for standard genome sequencing and annotation.</title>
        <authorList>
            <consortium name="The Broad Institute Genomics Platform"/>
            <consortium name="The Broad Institute Genome Sequencing Center for Infectious Disease"/>
            <person name="Wu L."/>
            <person name="Ma J."/>
        </authorList>
    </citation>
    <scope>NUCLEOTIDE SEQUENCE [LARGE SCALE GENOMIC DNA]</scope>
    <source>
        <strain evidence="4">CCUG 58728</strain>
    </source>
</reference>
<evidence type="ECO:0000313" key="4">
    <source>
        <dbReference type="Proteomes" id="UP001595901"/>
    </source>
</evidence>
<dbReference type="InterPro" id="IPR009057">
    <property type="entry name" value="Homeodomain-like_sf"/>
</dbReference>
<dbReference type="Proteomes" id="UP001595901">
    <property type="component" value="Unassembled WGS sequence"/>
</dbReference>
<dbReference type="InterPro" id="IPR047655">
    <property type="entry name" value="Transpos_IS630-like"/>
</dbReference>
<protein>
    <submittedName>
        <fullName evidence="3">IS630 family transposase</fullName>
    </submittedName>
</protein>
<dbReference type="Pfam" id="PF13358">
    <property type="entry name" value="DDE_3"/>
    <property type="match status" value="1"/>
</dbReference>
<accession>A0ABV8CYS4</accession>
<dbReference type="Gene3D" id="3.30.420.10">
    <property type="entry name" value="Ribonuclease H-like superfamily/Ribonuclease H"/>
    <property type="match status" value="1"/>
</dbReference>
<dbReference type="EMBL" id="JBHSAC010000001">
    <property type="protein sequence ID" value="MFC3931251.1"/>
    <property type="molecule type" value="Genomic_DNA"/>
</dbReference>
<comment type="caution">
    <text evidence="3">The sequence shown here is derived from an EMBL/GenBank/DDBJ whole genome shotgun (WGS) entry which is preliminary data.</text>
</comment>
<feature type="domain" description="Tc1-like transposase DDE" evidence="1">
    <location>
        <begin position="191"/>
        <end position="329"/>
    </location>
</feature>
<dbReference type="SUPFAM" id="SSF53098">
    <property type="entry name" value="Ribonuclease H-like"/>
    <property type="match status" value="1"/>
</dbReference>
<dbReference type="InterPro" id="IPR012337">
    <property type="entry name" value="RNaseH-like_sf"/>
</dbReference>
<feature type="domain" description="Winged helix-turn helix" evidence="2">
    <location>
        <begin position="113"/>
        <end position="169"/>
    </location>
</feature>
<dbReference type="InterPro" id="IPR036397">
    <property type="entry name" value="RNaseH_sf"/>
</dbReference>
<dbReference type="Pfam" id="PF13592">
    <property type="entry name" value="HTH_33"/>
    <property type="match status" value="1"/>
</dbReference>
<dbReference type="SUPFAM" id="SSF46689">
    <property type="entry name" value="Homeodomain-like"/>
    <property type="match status" value="1"/>
</dbReference>
<evidence type="ECO:0000259" key="2">
    <source>
        <dbReference type="Pfam" id="PF13592"/>
    </source>
</evidence>
<name>A0ABV8CYS4_9STRE</name>
<dbReference type="RefSeq" id="WP_380428986.1">
    <property type="nucleotide sequence ID" value="NZ_JBHSAC010000001.1"/>
</dbReference>
<keyword evidence="4" id="KW-1185">Reference proteome</keyword>
<dbReference type="InterPro" id="IPR025959">
    <property type="entry name" value="Winged_HTH_dom"/>
</dbReference>